<dbReference type="GO" id="GO:0004672">
    <property type="term" value="F:protein kinase activity"/>
    <property type="evidence" value="ECO:0007669"/>
    <property type="project" value="InterPro"/>
</dbReference>
<evidence type="ECO:0000256" key="1">
    <source>
        <dbReference type="ARBA" id="ARBA00022741"/>
    </source>
</evidence>
<sequence>MRLSDHALKKWKSGLKRAVAEQPIIHRSIRSSNVLLTDALTAKLSAVGVAGIADSEGSQSEDTQVKGAAGYMDPEYLSTSELTDRSDVYSFGVLLVELVTGRPPIERRPDLDPRPTTKWALHRYRGGEVVVAMDPRIRRSPASVATVE</sequence>
<feature type="domain" description="Protein kinase" evidence="3">
    <location>
        <begin position="1"/>
        <end position="148"/>
    </location>
</feature>
<comment type="caution">
    <text evidence="4">The sequence shown here is derived from an EMBL/GenBank/DDBJ whole genome shotgun (WGS) entry which is preliminary data.</text>
</comment>
<dbReference type="Proteomes" id="UP000729402">
    <property type="component" value="Unassembled WGS sequence"/>
</dbReference>
<dbReference type="PANTHER" id="PTHR47989">
    <property type="entry name" value="OS01G0750732 PROTEIN"/>
    <property type="match status" value="1"/>
</dbReference>
<organism evidence="4 5">
    <name type="scientific">Zizania palustris</name>
    <name type="common">Northern wild rice</name>
    <dbReference type="NCBI Taxonomy" id="103762"/>
    <lineage>
        <taxon>Eukaryota</taxon>
        <taxon>Viridiplantae</taxon>
        <taxon>Streptophyta</taxon>
        <taxon>Embryophyta</taxon>
        <taxon>Tracheophyta</taxon>
        <taxon>Spermatophyta</taxon>
        <taxon>Magnoliopsida</taxon>
        <taxon>Liliopsida</taxon>
        <taxon>Poales</taxon>
        <taxon>Poaceae</taxon>
        <taxon>BOP clade</taxon>
        <taxon>Oryzoideae</taxon>
        <taxon>Oryzeae</taxon>
        <taxon>Zizaniinae</taxon>
        <taxon>Zizania</taxon>
    </lineage>
</organism>
<keyword evidence="5" id="KW-1185">Reference proteome</keyword>
<protein>
    <recommendedName>
        <fullName evidence="3">Protein kinase domain-containing protein</fullName>
    </recommendedName>
</protein>
<evidence type="ECO:0000256" key="2">
    <source>
        <dbReference type="ARBA" id="ARBA00022840"/>
    </source>
</evidence>
<name>A0A8J6C094_ZIZPA</name>
<dbReference type="InterPro" id="IPR001245">
    <property type="entry name" value="Ser-Thr/Tyr_kinase_cat_dom"/>
</dbReference>
<dbReference type="GO" id="GO:0005524">
    <property type="term" value="F:ATP binding"/>
    <property type="evidence" value="ECO:0007669"/>
    <property type="project" value="UniProtKB-KW"/>
</dbReference>
<gene>
    <name evidence="4" type="ORF">GUJ93_ZPchr0013g35568</name>
</gene>
<evidence type="ECO:0000313" key="4">
    <source>
        <dbReference type="EMBL" id="KAG8098816.1"/>
    </source>
</evidence>
<dbReference type="PROSITE" id="PS50011">
    <property type="entry name" value="PROTEIN_KINASE_DOM"/>
    <property type="match status" value="1"/>
</dbReference>
<evidence type="ECO:0000259" key="3">
    <source>
        <dbReference type="PROSITE" id="PS50011"/>
    </source>
</evidence>
<evidence type="ECO:0000313" key="5">
    <source>
        <dbReference type="Proteomes" id="UP000729402"/>
    </source>
</evidence>
<dbReference type="AlphaFoldDB" id="A0A8J6C094"/>
<reference evidence="4" key="1">
    <citation type="journal article" date="2021" name="bioRxiv">
        <title>Whole Genome Assembly and Annotation of Northern Wild Rice, Zizania palustris L., Supports a Whole Genome Duplication in the Zizania Genus.</title>
        <authorList>
            <person name="Haas M."/>
            <person name="Kono T."/>
            <person name="Macchietto M."/>
            <person name="Millas R."/>
            <person name="McGilp L."/>
            <person name="Shao M."/>
            <person name="Duquette J."/>
            <person name="Hirsch C.N."/>
            <person name="Kimball J."/>
        </authorList>
    </citation>
    <scope>NUCLEOTIDE SEQUENCE</scope>
    <source>
        <tissue evidence="4">Fresh leaf tissue</tissue>
    </source>
</reference>
<reference evidence="4" key="2">
    <citation type="submission" date="2021-02" db="EMBL/GenBank/DDBJ databases">
        <authorList>
            <person name="Kimball J.A."/>
            <person name="Haas M.W."/>
            <person name="Macchietto M."/>
            <person name="Kono T."/>
            <person name="Duquette J."/>
            <person name="Shao M."/>
        </authorList>
    </citation>
    <scope>NUCLEOTIDE SEQUENCE</scope>
    <source>
        <tissue evidence="4">Fresh leaf tissue</tissue>
    </source>
</reference>
<proteinExistence type="predicted"/>
<keyword evidence="1" id="KW-0547">Nucleotide-binding</keyword>
<dbReference type="PANTHER" id="PTHR47989:SF71">
    <property type="entry name" value="PROTEIN KINASE DOMAIN-CONTAINING PROTEIN"/>
    <property type="match status" value="1"/>
</dbReference>
<accession>A0A8J6C094</accession>
<keyword evidence="2" id="KW-0067">ATP-binding</keyword>
<dbReference type="Pfam" id="PF07714">
    <property type="entry name" value="PK_Tyr_Ser-Thr"/>
    <property type="match status" value="1"/>
</dbReference>
<dbReference type="OrthoDB" id="1931471at2759"/>
<dbReference type="EMBL" id="JAAALK010000079">
    <property type="protein sequence ID" value="KAG8098816.1"/>
    <property type="molecule type" value="Genomic_DNA"/>
</dbReference>
<dbReference type="InterPro" id="IPR000719">
    <property type="entry name" value="Prot_kinase_dom"/>
</dbReference>